<dbReference type="SUPFAM" id="SSF46689">
    <property type="entry name" value="Homeodomain-like"/>
    <property type="match status" value="1"/>
</dbReference>
<dbReference type="InterPro" id="IPR009057">
    <property type="entry name" value="Homeodomain-like_sf"/>
</dbReference>
<evidence type="ECO:0000313" key="4">
    <source>
        <dbReference type="EMBL" id="MBB4137557.1"/>
    </source>
</evidence>
<protein>
    <submittedName>
        <fullName evidence="4">AcrR family transcriptional regulator</fullName>
    </submittedName>
</protein>
<feature type="domain" description="HTH tetR-type" evidence="3">
    <location>
        <begin position="17"/>
        <end position="77"/>
    </location>
</feature>
<dbReference type="InterPro" id="IPR001647">
    <property type="entry name" value="HTH_TetR"/>
</dbReference>
<evidence type="ECO:0000313" key="5">
    <source>
        <dbReference type="Proteomes" id="UP000551501"/>
    </source>
</evidence>
<dbReference type="Proteomes" id="UP000551501">
    <property type="component" value="Unassembled WGS sequence"/>
</dbReference>
<dbReference type="Pfam" id="PF00440">
    <property type="entry name" value="TetR_N"/>
    <property type="match status" value="1"/>
</dbReference>
<dbReference type="InterPro" id="IPR036271">
    <property type="entry name" value="Tet_transcr_reg_TetR-rel_C_sf"/>
</dbReference>
<reference evidence="4 5" key="1">
    <citation type="submission" date="2020-08" db="EMBL/GenBank/DDBJ databases">
        <title>Sequencing the genomes of 1000 actinobacteria strains.</title>
        <authorList>
            <person name="Klenk H.-P."/>
        </authorList>
    </citation>
    <scope>NUCLEOTIDE SEQUENCE [LARGE SCALE GENOMIC DNA]</scope>
    <source>
        <strain evidence="4 5">DSM 45298</strain>
    </source>
</reference>
<dbReference type="PANTHER" id="PTHR30055">
    <property type="entry name" value="HTH-TYPE TRANSCRIPTIONAL REGULATOR RUTR"/>
    <property type="match status" value="1"/>
</dbReference>
<organism evidence="4 5">
    <name type="scientific">Gordonia humi</name>
    <dbReference type="NCBI Taxonomy" id="686429"/>
    <lineage>
        <taxon>Bacteria</taxon>
        <taxon>Bacillati</taxon>
        <taxon>Actinomycetota</taxon>
        <taxon>Actinomycetes</taxon>
        <taxon>Mycobacteriales</taxon>
        <taxon>Gordoniaceae</taxon>
        <taxon>Gordonia</taxon>
    </lineage>
</organism>
<dbReference type="EMBL" id="JACIFP010000001">
    <property type="protein sequence ID" value="MBB4137557.1"/>
    <property type="molecule type" value="Genomic_DNA"/>
</dbReference>
<gene>
    <name evidence="4" type="ORF">BKA16_004109</name>
</gene>
<feature type="DNA-binding region" description="H-T-H motif" evidence="2">
    <location>
        <begin position="40"/>
        <end position="59"/>
    </location>
</feature>
<name>A0A840FDM4_9ACTN</name>
<keyword evidence="5" id="KW-1185">Reference proteome</keyword>
<dbReference type="InterPro" id="IPR050109">
    <property type="entry name" value="HTH-type_TetR-like_transc_reg"/>
</dbReference>
<dbReference type="SUPFAM" id="SSF48498">
    <property type="entry name" value="Tetracyclin repressor-like, C-terminal domain"/>
    <property type="match status" value="1"/>
</dbReference>
<evidence type="ECO:0000256" key="2">
    <source>
        <dbReference type="PROSITE-ProRule" id="PRU00335"/>
    </source>
</evidence>
<sequence length="207" mass="22569">MAEARSYRGQSIEDRRRQRRGRFLDAALTLFGRDGYAATSVPAVCKEAGHSSRQFYELFSDREQLLRALYDQLQTESRAAVSDALTAALRDEVGLEALLDAGVGAFVDYYAASPERTRVNFIEAVGVSPDFEEHRHAGRAEWSALLGSVTEAGQEQGLAVATTSPLVWAGYIGAVNALIVERSVTESVTTAEVMDAMRRLLRPGVIG</sequence>
<dbReference type="PROSITE" id="PS50977">
    <property type="entry name" value="HTH_TETR_2"/>
    <property type="match status" value="1"/>
</dbReference>
<accession>A0A840FDM4</accession>
<comment type="caution">
    <text evidence="4">The sequence shown here is derived from an EMBL/GenBank/DDBJ whole genome shotgun (WGS) entry which is preliminary data.</text>
</comment>
<dbReference type="RefSeq" id="WP_183372406.1">
    <property type="nucleotide sequence ID" value="NZ_BAABHL010000130.1"/>
</dbReference>
<dbReference type="GO" id="GO:0003700">
    <property type="term" value="F:DNA-binding transcription factor activity"/>
    <property type="evidence" value="ECO:0007669"/>
    <property type="project" value="TreeGrafter"/>
</dbReference>
<proteinExistence type="predicted"/>
<dbReference type="Gene3D" id="1.10.357.10">
    <property type="entry name" value="Tetracycline Repressor, domain 2"/>
    <property type="match status" value="1"/>
</dbReference>
<keyword evidence="1 2" id="KW-0238">DNA-binding</keyword>
<dbReference type="Gene3D" id="1.10.10.60">
    <property type="entry name" value="Homeodomain-like"/>
    <property type="match status" value="1"/>
</dbReference>
<dbReference type="PANTHER" id="PTHR30055:SF226">
    <property type="entry name" value="HTH-TYPE TRANSCRIPTIONAL REGULATOR PKSA"/>
    <property type="match status" value="1"/>
</dbReference>
<dbReference type="AlphaFoldDB" id="A0A840FDM4"/>
<evidence type="ECO:0000259" key="3">
    <source>
        <dbReference type="PROSITE" id="PS50977"/>
    </source>
</evidence>
<evidence type="ECO:0000256" key="1">
    <source>
        <dbReference type="ARBA" id="ARBA00023125"/>
    </source>
</evidence>
<dbReference type="GO" id="GO:0000976">
    <property type="term" value="F:transcription cis-regulatory region binding"/>
    <property type="evidence" value="ECO:0007669"/>
    <property type="project" value="TreeGrafter"/>
</dbReference>